<protein>
    <submittedName>
        <fullName evidence="1">Uncharacterized protein</fullName>
    </submittedName>
</protein>
<organism evidence="1">
    <name type="scientific">uncultured Caudovirales phage</name>
    <dbReference type="NCBI Taxonomy" id="2100421"/>
    <lineage>
        <taxon>Viruses</taxon>
        <taxon>Duplodnaviria</taxon>
        <taxon>Heunggongvirae</taxon>
        <taxon>Uroviricota</taxon>
        <taxon>Caudoviricetes</taxon>
        <taxon>Peduoviridae</taxon>
        <taxon>Maltschvirus</taxon>
        <taxon>Maltschvirus maltsch</taxon>
    </lineage>
</organism>
<name>A0A6J5LJD7_9CAUD</name>
<evidence type="ECO:0000313" key="1">
    <source>
        <dbReference type="EMBL" id="CAB4133443.1"/>
    </source>
</evidence>
<dbReference type="EMBL" id="LR796274">
    <property type="protein sequence ID" value="CAB4133443.1"/>
    <property type="molecule type" value="Genomic_DNA"/>
</dbReference>
<reference evidence="1" key="1">
    <citation type="submission" date="2020-04" db="EMBL/GenBank/DDBJ databases">
        <authorList>
            <person name="Chiriac C."/>
            <person name="Salcher M."/>
            <person name="Ghai R."/>
            <person name="Kavagutti S V."/>
        </authorList>
    </citation>
    <scope>NUCLEOTIDE SEQUENCE</scope>
</reference>
<accession>A0A6J5LJD7</accession>
<proteinExistence type="predicted"/>
<gene>
    <name evidence="1" type="ORF">UFOVP257_195</name>
</gene>
<sequence>MDTTFDLNLSIVLRSIWWKDIPIISYGIDDLTINTMPISNRTTITMAGFPLSIDKHCVWIDFNNKDDSNCVLEERLDMAVEIESVTLEGITLDRVKWAAEYYPRYPEPWASTQTNLPTVVKYTTYLGWNGRWNLNFTVPIFTWIHQTENLGWIYYPQP</sequence>